<dbReference type="Gene3D" id="3.30.200.20">
    <property type="entry name" value="Phosphorylase Kinase, domain 1"/>
    <property type="match status" value="1"/>
</dbReference>
<dbReference type="Gene3D" id="1.10.510.10">
    <property type="entry name" value="Transferase(Phosphotransferase) domain 1"/>
    <property type="match status" value="1"/>
</dbReference>
<dbReference type="SMART" id="SM00220">
    <property type="entry name" value="S_TKc"/>
    <property type="match status" value="1"/>
</dbReference>
<dbReference type="CDD" id="cd14014">
    <property type="entry name" value="STKc_PknB_like"/>
    <property type="match status" value="1"/>
</dbReference>
<dbReference type="Proteomes" id="UP001221686">
    <property type="component" value="Unassembled WGS sequence"/>
</dbReference>
<protein>
    <submittedName>
        <fullName evidence="7">Serine/threonine-protein kinase</fullName>
    </submittedName>
</protein>
<evidence type="ECO:0000256" key="2">
    <source>
        <dbReference type="ARBA" id="ARBA00022741"/>
    </source>
</evidence>
<dbReference type="GO" id="GO:0016301">
    <property type="term" value="F:kinase activity"/>
    <property type="evidence" value="ECO:0007669"/>
    <property type="project" value="UniProtKB-KW"/>
</dbReference>
<feature type="region of interest" description="Disordered" evidence="5">
    <location>
        <begin position="1"/>
        <end position="22"/>
    </location>
</feature>
<organism evidence="7 8">
    <name type="scientific">Nannocystis bainbridge</name>
    <dbReference type="NCBI Taxonomy" id="2995303"/>
    <lineage>
        <taxon>Bacteria</taxon>
        <taxon>Pseudomonadati</taxon>
        <taxon>Myxococcota</taxon>
        <taxon>Polyangia</taxon>
        <taxon>Nannocystales</taxon>
        <taxon>Nannocystaceae</taxon>
        <taxon>Nannocystis</taxon>
    </lineage>
</organism>
<dbReference type="Pfam" id="PF00069">
    <property type="entry name" value="Pkinase"/>
    <property type="match status" value="1"/>
</dbReference>
<dbReference type="PANTHER" id="PTHR43289:SF6">
    <property type="entry name" value="SERINE_THREONINE-PROTEIN KINASE NEKL-3"/>
    <property type="match status" value="1"/>
</dbReference>
<keyword evidence="1" id="KW-0808">Transferase</keyword>
<evidence type="ECO:0000256" key="4">
    <source>
        <dbReference type="ARBA" id="ARBA00022840"/>
    </source>
</evidence>
<accession>A0ABT5DYA3</accession>
<name>A0ABT5DYA3_9BACT</name>
<dbReference type="PROSITE" id="PS50011">
    <property type="entry name" value="PROTEIN_KINASE_DOM"/>
    <property type="match status" value="1"/>
</dbReference>
<gene>
    <name evidence="7" type="ORF">POL25_12525</name>
</gene>
<sequence length="328" mass="35493">MHEPKRSREPDAPRAPCSRRPSVDLTGRVLGGRYELLRRLGHGGSGATIYEAEHVELRRRVAVKVLDPGLSDADTVARFTHEAHAAAALRSEHIIDIIELAHDDSELVFMVMECLEGEDLAVTLAQDGPLDWRRVLSIGTQVCEALVTAHARGVVHCDIKPGNCFRITHGGTADFIKVLDFGVSSFGGRVAVTRGSDGRRTSGPVIGTPGYMPQEQLRGGPYDHRVDIFALGVLMFRLLTDKMPYSGGSLFVPRRPTSGPIALRRAAPAVEIPDAFEAVILKSVASDPAERYPSAAEMLAALRAVADTPWAPRLARDPLAWGERSSAA</sequence>
<keyword evidence="2" id="KW-0547">Nucleotide-binding</keyword>
<feature type="domain" description="Protein kinase" evidence="6">
    <location>
        <begin position="34"/>
        <end position="311"/>
    </location>
</feature>
<reference evidence="7 8" key="1">
    <citation type="submission" date="2022-11" db="EMBL/GenBank/DDBJ databases">
        <title>Minimal conservation of predation-associated metabolite biosynthetic gene clusters underscores biosynthetic potential of Myxococcota including descriptions for ten novel species: Archangium lansinium sp. nov., Myxococcus landrumus sp. nov., Nannocystis bai.</title>
        <authorList>
            <person name="Ahearne A."/>
            <person name="Stevens C."/>
            <person name="Dowd S."/>
        </authorList>
    </citation>
    <scope>NUCLEOTIDE SEQUENCE [LARGE SCALE GENOMIC DNA]</scope>
    <source>
        <strain evidence="7 8">BB15-2</strain>
    </source>
</reference>
<keyword evidence="8" id="KW-1185">Reference proteome</keyword>
<evidence type="ECO:0000259" key="6">
    <source>
        <dbReference type="PROSITE" id="PS50011"/>
    </source>
</evidence>
<evidence type="ECO:0000256" key="1">
    <source>
        <dbReference type="ARBA" id="ARBA00022679"/>
    </source>
</evidence>
<evidence type="ECO:0000256" key="3">
    <source>
        <dbReference type="ARBA" id="ARBA00022777"/>
    </source>
</evidence>
<dbReference type="InterPro" id="IPR011009">
    <property type="entry name" value="Kinase-like_dom_sf"/>
</dbReference>
<proteinExistence type="predicted"/>
<dbReference type="InterPro" id="IPR000719">
    <property type="entry name" value="Prot_kinase_dom"/>
</dbReference>
<dbReference type="SUPFAM" id="SSF56112">
    <property type="entry name" value="Protein kinase-like (PK-like)"/>
    <property type="match status" value="1"/>
</dbReference>
<evidence type="ECO:0000313" key="8">
    <source>
        <dbReference type="Proteomes" id="UP001221686"/>
    </source>
</evidence>
<keyword evidence="3 7" id="KW-0418">Kinase</keyword>
<dbReference type="PANTHER" id="PTHR43289">
    <property type="entry name" value="MITOGEN-ACTIVATED PROTEIN KINASE KINASE KINASE 20-RELATED"/>
    <property type="match status" value="1"/>
</dbReference>
<evidence type="ECO:0000256" key="5">
    <source>
        <dbReference type="SAM" id="MobiDB-lite"/>
    </source>
</evidence>
<comment type="caution">
    <text evidence="7">The sequence shown here is derived from an EMBL/GenBank/DDBJ whole genome shotgun (WGS) entry which is preliminary data.</text>
</comment>
<dbReference type="EMBL" id="JAQNDL010000001">
    <property type="protein sequence ID" value="MDC0717723.1"/>
    <property type="molecule type" value="Genomic_DNA"/>
</dbReference>
<dbReference type="RefSeq" id="WP_272086207.1">
    <property type="nucleotide sequence ID" value="NZ_JAQNDL010000001.1"/>
</dbReference>
<keyword evidence="4" id="KW-0067">ATP-binding</keyword>
<evidence type="ECO:0000313" key="7">
    <source>
        <dbReference type="EMBL" id="MDC0717723.1"/>
    </source>
</evidence>
<feature type="compositionally biased region" description="Basic and acidic residues" evidence="5">
    <location>
        <begin position="1"/>
        <end position="12"/>
    </location>
</feature>